<sequence length="151" mass="16289">MTIKVSTAAELPQLVGSTATGEWLDIDQERITAFAEATGDEQWIHLDAERAANGPFGATIAHGYLTLSLIPRLASGLVSVENATMVVNYGLDRVRFLQPVRVNSRVRASIEIVSAEASRQGWRVGNRTTIEIEGSEQPALVADTIALYVAP</sequence>
<gene>
    <name evidence="3" type="ORF">SD72_00385</name>
</gene>
<dbReference type="Pfam" id="PF01575">
    <property type="entry name" value="MaoC_dehydratas"/>
    <property type="match status" value="1"/>
</dbReference>
<evidence type="ECO:0000313" key="3">
    <source>
        <dbReference type="EMBL" id="KIP53714.1"/>
    </source>
</evidence>
<keyword evidence="4" id="KW-1185">Reference proteome</keyword>
<comment type="caution">
    <text evidence="3">The sequence shown here is derived from an EMBL/GenBank/DDBJ whole genome shotgun (WGS) entry which is preliminary data.</text>
</comment>
<feature type="domain" description="MaoC-like" evidence="2">
    <location>
        <begin position="22"/>
        <end position="121"/>
    </location>
</feature>
<proteinExistence type="inferred from homology"/>
<dbReference type="Gene3D" id="3.10.129.10">
    <property type="entry name" value="Hotdog Thioesterase"/>
    <property type="match status" value="1"/>
</dbReference>
<dbReference type="EMBL" id="JXSQ01000001">
    <property type="protein sequence ID" value="KIP53714.1"/>
    <property type="molecule type" value="Genomic_DNA"/>
</dbReference>
<dbReference type="RefSeq" id="WP_042542453.1">
    <property type="nucleotide sequence ID" value="NZ_JXSQ01000001.1"/>
</dbReference>
<accession>A0A0D0IQ44</accession>
<dbReference type="PANTHER" id="PTHR42993:SF1">
    <property type="entry name" value="MAOC-LIKE DEHYDRATASE DOMAIN-CONTAINING PROTEIN"/>
    <property type="match status" value="1"/>
</dbReference>
<dbReference type="Proteomes" id="UP000032120">
    <property type="component" value="Unassembled WGS sequence"/>
</dbReference>
<dbReference type="OrthoDB" id="9801735at2"/>
<name>A0A0D0IQ44_9MICO</name>
<dbReference type="CDD" id="cd03450">
    <property type="entry name" value="NodN"/>
    <property type="match status" value="1"/>
</dbReference>
<evidence type="ECO:0000259" key="2">
    <source>
        <dbReference type="Pfam" id="PF01575"/>
    </source>
</evidence>
<dbReference type="PANTHER" id="PTHR42993">
    <property type="entry name" value="MAOC-LIKE DEHYDRATASE DOMAIN-CONTAINING PROTEIN"/>
    <property type="match status" value="1"/>
</dbReference>
<evidence type="ECO:0000313" key="4">
    <source>
        <dbReference type="Proteomes" id="UP000032120"/>
    </source>
</evidence>
<dbReference type="InterPro" id="IPR039375">
    <property type="entry name" value="NodN-like"/>
</dbReference>
<dbReference type="InterPro" id="IPR002539">
    <property type="entry name" value="MaoC-like_dom"/>
</dbReference>
<comment type="similarity">
    <text evidence="1">Belongs to the enoyl-CoA hydratase/isomerase family.</text>
</comment>
<reference evidence="3 4" key="1">
    <citation type="submission" date="2015-01" db="EMBL/GenBank/DDBJ databases">
        <title>Draft genome sequence of Leucobacter komagatae strain VKM ST2845.</title>
        <authorList>
            <person name="Karlyshev A.V."/>
            <person name="Kudryashova E.B."/>
        </authorList>
    </citation>
    <scope>NUCLEOTIDE SEQUENCE [LARGE SCALE GENOMIC DNA]</scope>
    <source>
        <strain evidence="3 4">VKM ST2845</strain>
    </source>
</reference>
<dbReference type="AlphaFoldDB" id="A0A0D0IQ44"/>
<dbReference type="InterPro" id="IPR029069">
    <property type="entry name" value="HotDog_dom_sf"/>
</dbReference>
<evidence type="ECO:0000256" key="1">
    <source>
        <dbReference type="ARBA" id="ARBA00005254"/>
    </source>
</evidence>
<protein>
    <submittedName>
        <fullName evidence="3">Dehydratase</fullName>
    </submittedName>
</protein>
<organism evidence="3 4">
    <name type="scientific">Leucobacter komagatae</name>
    <dbReference type="NCBI Taxonomy" id="55969"/>
    <lineage>
        <taxon>Bacteria</taxon>
        <taxon>Bacillati</taxon>
        <taxon>Actinomycetota</taxon>
        <taxon>Actinomycetes</taxon>
        <taxon>Micrococcales</taxon>
        <taxon>Microbacteriaceae</taxon>
        <taxon>Leucobacter</taxon>
    </lineage>
</organism>
<dbReference type="SUPFAM" id="SSF54637">
    <property type="entry name" value="Thioesterase/thiol ester dehydrase-isomerase"/>
    <property type="match status" value="1"/>
</dbReference>